<dbReference type="InterPro" id="IPR023198">
    <property type="entry name" value="PGP-like_dom2"/>
</dbReference>
<evidence type="ECO:0000313" key="1">
    <source>
        <dbReference type="EMBL" id="RGP76804.1"/>
    </source>
</evidence>
<dbReference type="InterPro" id="IPR041492">
    <property type="entry name" value="HAD_2"/>
</dbReference>
<dbReference type="PANTHER" id="PTHR43434:SF1">
    <property type="entry name" value="PHOSPHOGLYCOLATE PHOSPHATASE"/>
    <property type="match status" value="1"/>
</dbReference>
<dbReference type="Proteomes" id="UP000266234">
    <property type="component" value="Unassembled WGS sequence"/>
</dbReference>
<dbReference type="SFLD" id="SFLDG01129">
    <property type="entry name" value="C1.5:_HAD__Beta-PGM__Phosphata"/>
    <property type="match status" value="1"/>
</dbReference>
<organism evidence="1 2">
    <name type="scientific">Fusarium longipes</name>
    <dbReference type="NCBI Taxonomy" id="694270"/>
    <lineage>
        <taxon>Eukaryota</taxon>
        <taxon>Fungi</taxon>
        <taxon>Dikarya</taxon>
        <taxon>Ascomycota</taxon>
        <taxon>Pezizomycotina</taxon>
        <taxon>Sordariomycetes</taxon>
        <taxon>Hypocreomycetidae</taxon>
        <taxon>Hypocreales</taxon>
        <taxon>Nectriaceae</taxon>
        <taxon>Fusarium</taxon>
    </lineage>
</organism>
<dbReference type="Gene3D" id="1.10.150.240">
    <property type="entry name" value="Putative phosphatase, domain 2"/>
    <property type="match status" value="1"/>
</dbReference>
<dbReference type="InterPro" id="IPR036412">
    <property type="entry name" value="HAD-like_sf"/>
</dbReference>
<accession>A0A395SWC6</accession>
<dbReference type="GO" id="GO:0008967">
    <property type="term" value="F:phosphoglycolate phosphatase activity"/>
    <property type="evidence" value="ECO:0007669"/>
    <property type="project" value="TreeGrafter"/>
</dbReference>
<sequence length="232" mass="25277">MPAEFVIFDFDGTLFDTHQAISHSIKLTFDTLLPESTPLESEVQKLIGGGWGLQNVLRTLHPSPSSFNEDEWVSTYRRIYNDHGQKLVSPFAGAKELLENLSSRGIPIAIISNKGVAAVEAALENNSLENFIPRDLIIGDNTPGATRKPDPGSFANVLKPALSARGFPTDLDMSKVLVVGDTEADLKFASNIGGAKSIWCRFGYGDKEKCENLGPGFKIDELSEVEKIVNVL</sequence>
<keyword evidence="2" id="KW-1185">Reference proteome</keyword>
<dbReference type="SUPFAM" id="SSF56784">
    <property type="entry name" value="HAD-like"/>
    <property type="match status" value="1"/>
</dbReference>
<dbReference type="PANTHER" id="PTHR43434">
    <property type="entry name" value="PHOSPHOGLYCOLATE PHOSPHATASE"/>
    <property type="match status" value="1"/>
</dbReference>
<dbReference type="AlphaFoldDB" id="A0A395SWC6"/>
<dbReference type="SFLD" id="SFLDS00003">
    <property type="entry name" value="Haloacid_Dehalogenase"/>
    <property type="match status" value="1"/>
</dbReference>
<dbReference type="GO" id="GO:0006281">
    <property type="term" value="P:DNA repair"/>
    <property type="evidence" value="ECO:0007669"/>
    <property type="project" value="TreeGrafter"/>
</dbReference>
<proteinExistence type="predicted"/>
<comment type="caution">
    <text evidence="1">The sequence shown here is derived from an EMBL/GenBank/DDBJ whole genome shotgun (WGS) entry which is preliminary data.</text>
</comment>
<dbReference type="Gene3D" id="3.40.50.1000">
    <property type="entry name" value="HAD superfamily/HAD-like"/>
    <property type="match status" value="1"/>
</dbReference>
<evidence type="ECO:0000313" key="2">
    <source>
        <dbReference type="Proteomes" id="UP000266234"/>
    </source>
</evidence>
<dbReference type="Pfam" id="PF13419">
    <property type="entry name" value="HAD_2"/>
    <property type="match status" value="1"/>
</dbReference>
<name>A0A395SWC6_9HYPO</name>
<dbReference type="EMBL" id="PXOG01000109">
    <property type="protein sequence ID" value="RGP76804.1"/>
    <property type="molecule type" value="Genomic_DNA"/>
</dbReference>
<dbReference type="InterPro" id="IPR023214">
    <property type="entry name" value="HAD_sf"/>
</dbReference>
<dbReference type="OrthoDB" id="47007at2759"/>
<protein>
    <submittedName>
        <fullName evidence="1">Phosphoglycolate phosphatase</fullName>
    </submittedName>
</protein>
<gene>
    <name evidence="1" type="ORF">FLONG3_5072</name>
</gene>
<dbReference type="InterPro" id="IPR050155">
    <property type="entry name" value="HAD-like_hydrolase_sf"/>
</dbReference>
<reference evidence="1 2" key="1">
    <citation type="journal article" date="2018" name="PLoS Pathog.">
        <title>Evolution of structural diversity of trichothecenes, a family of toxins produced by plant pathogenic and entomopathogenic fungi.</title>
        <authorList>
            <person name="Proctor R.H."/>
            <person name="McCormick S.P."/>
            <person name="Kim H.S."/>
            <person name="Cardoza R.E."/>
            <person name="Stanley A.M."/>
            <person name="Lindo L."/>
            <person name="Kelly A."/>
            <person name="Brown D.W."/>
            <person name="Lee T."/>
            <person name="Vaughan M.M."/>
            <person name="Alexander N.J."/>
            <person name="Busman M."/>
            <person name="Gutierrez S."/>
        </authorList>
    </citation>
    <scope>NUCLEOTIDE SEQUENCE [LARGE SCALE GENOMIC DNA]</scope>
    <source>
        <strain evidence="1 2">NRRL 20695</strain>
    </source>
</reference>